<name>A0ABV7KZ10_9PROT</name>
<comment type="similarity">
    <text evidence="1">Belongs to the pseudouridine synthase RluA family.</text>
</comment>
<reference evidence="7" key="1">
    <citation type="journal article" date="2019" name="Int. J. Syst. Evol. Microbiol.">
        <title>The Global Catalogue of Microorganisms (GCM) 10K type strain sequencing project: providing services to taxonomists for standard genome sequencing and annotation.</title>
        <authorList>
            <consortium name="The Broad Institute Genomics Platform"/>
            <consortium name="The Broad Institute Genome Sequencing Center for Infectious Disease"/>
            <person name="Wu L."/>
            <person name="Ma J."/>
        </authorList>
    </citation>
    <scope>NUCLEOTIDE SEQUENCE [LARGE SCALE GENOMIC DNA]</scope>
    <source>
        <strain evidence="7">KCTC 42964</strain>
    </source>
</reference>
<evidence type="ECO:0000256" key="3">
    <source>
        <dbReference type="PROSITE-ProRule" id="PRU00182"/>
    </source>
</evidence>
<dbReference type="PROSITE" id="PS50889">
    <property type="entry name" value="S4"/>
    <property type="match status" value="1"/>
</dbReference>
<feature type="compositionally biased region" description="Low complexity" evidence="4">
    <location>
        <begin position="72"/>
        <end position="95"/>
    </location>
</feature>
<evidence type="ECO:0000256" key="1">
    <source>
        <dbReference type="ARBA" id="ARBA00010876"/>
    </source>
</evidence>
<dbReference type="EMBL" id="JBHRTR010000024">
    <property type="protein sequence ID" value="MFC3227641.1"/>
    <property type="molecule type" value="Genomic_DNA"/>
</dbReference>
<dbReference type="InterPro" id="IPR020103">
    <property type="entry name" value="PsdUridine_synth_cat_dom_sf"/>
</dbReference>
<protein>
    <submittedName>
        <fullName evidence="6">Pseudouridine synthase</fullName>
    </submittedName>
</protein>
<organism evidence="6 7">
    <name type="scientific">Marinibaculum pumilum</name>
    <dbReference type="NCBI Taxonomy" id="1766165"/>
    <lineage>
        <taxon>Bacteria</taxon>
        <taxon>Pseudomonadati</taxon>
        <taxon>Pseudomonadota</taxon>
        <taxon>Alphaproteobacteria</taxon>
        <taxon>Rhodospirillales</taxon>
        <taxon>Rhodospirillaceae</taxon>
        <taxon>Marinibaculum</taxon>
    </lineage>
</organism>
<proteinExistence type="inferred from homology"/>
<evidence type="ECO:0000313" key="7">
    <source>
        <dbReference type="Proteomes" id="UP001595528"/>
    </source>
</evidence>
<dbReference type="PROSITE" id="PS01129">
    <property type="entry name" value="PSI_RLU"/>
    <property type="match status" value="1"/>
</dbReference>
<dbReference type="SUPFAM" id="SSF55174">
    <property type="entry name" value="Alpha-L RNA-binding motif"/>
    <property type="match status" value="1"/>
</dbReference>
<evidence type="ECO:0000256" key="4">
    <source>
        <dbReference type="SAM" id="MobiDB-lite"/>
    </source>
</evidence>
<dbReference type="InterPro" id="IPR006145">
    <property type="entry name" value="PsdUridine_synth_RsuA/RluA"/>
</dbReference>
<keyword evidence="7" id="KW-1185">Reference proteome</keyword>
<feature type="region of interest" description="Disordered" evidence="4">
    <location>
        <begin position="52"/>
        <end position="95"/>
    </location>
</feature>
<feature type="domain" description="Pseudouridine synthase RsuA/RluA-like" evidence="5">
    <location>
        <begin position="113"/>
        <end position="264"/>
    </location>
</feature>
<dbReference type="Proteomes" id="UP001595528">
    <property type="component" value="Unassembled WGS sequence"/>
</dbReference>
<gene>
    <name evidence="6" type="ORF">ACFOGJ_10390</name>
</gene>
<dbReference type="Gene3D" id="3.30.2350.10">
    <property type="entry name" value="Pseudouridine synthase"/>
    <property type="match status" value="1"/>
</dbReference>
<accession>A0ABV7KZ10</accession>
<dbReference type="PANTHER" id="PTHR21600:SF44">
    <property type="entry name" value="RIBOSOMAL LARGE SUBUNIT PSEUDOURIDINE SYNTHASE D"/>
    <property type="match status" value="1"/>
</dbReference>
<dbReference type="PANTHER" id="PTHR21600">
    <property type="entry name" value="MITOCHONDRIAL RNA PSEUDOURIDINE SYNTHASE"/>
    <property type="match status" value="1"/>
</dbReference>
<evidence type="ECO:0000313" key="6">
    <source>
        <dbReference type="EMBL" id="MFC3227641.1"/>
    </source>
</evidence>
<dbReference type="CDD" id="cd02869">
    <property type="entry name" value="PseudoU_synth_RluA_like"/>
    <property type="match status" value="1"/>
</dbReference>
<dbReference type="CDD" id="cd00165">
    <property type="entry name" value="S4"/>
    <property type="match status" value="1"/>
</dbReference>
<dbReference type="InterPro" id="IPR050188">
    <property type="entry name" value="RluA_PseudoU_synthase"/>
</dbReference>
<evidence type="ECO:0000259" key="5">
    <source>
        <dbReference type="Pfam" id="PF00849"/>
    </source>
</evidence>
<keyword evidence="2" id="KW-0413">Isomerase</keyword>
<dbReference type="InterPro" id="IPR036986">
    <property type="entry name" value="S4_RNA-bd_sf"/>
</dbReference>
<dbReference type="Gene3D" id="3.10.290.10">
    <property type="entry name" value="RNA-binding S4 domain"/>
    <property type="match status" value="1"/>
</dbReference>
<keyword evidence="3" id="KW-0694">RNA-binding</keyword>
<dbReference type="InterPro" id="IPR006224">
    <property type="entry name" value="PsdUridine_synth_RluA-like_CS"/>
</dbReference>
<evidence type="ECO:0000256" key="2">
    <source>
        <dbReference type="ARBA" id="ARBA00023235"/>
    </source>
</evidence>
<sequence>MTQVETRQVAEDEAELRLDRWFRRHFPELPHGRLERLLRTGQVRVDGARAKAGTRLQPGQSIRVPPLPAPDPAARTAAGGARAAAGPARPAQAAPRPADIAMLRDRVLHMDPQVIVLDKPAGLAVQGGTNQQRHIDAMLDGLQFDAKERPRLVHRLDKDTSGVLVLARSAAVAAKLAAAFRGRDARKVYWAVTAGVPQQPEGRIVMPLVKAGRPGGQRVQVDDEEGQAAVTDYRVLDRAARRAALVELQPLTGRTHQLRVHCAQIGAPILGDGKYGGAAAHLPGGVARRLHLHARRITMPHPAGGVLDVAAELPEHMRETIAYLGFAAEETRDRH</sequence>
<comment type="caution">
    <text evidence="6">The sequence shown here is derived from an EMBL/GenBank/DDBJ whole genome shotgun (WGS) entry which is preliminary data.</text>
</comment>
<dbReference type="SUPFAM" id="SSF55120">
    <property type="entry name" value="Pseudouridine synthase"/>
    <property type="match status" value="1"/>
</dbReference>
<dbReference type="Pfam" id="PF00849">
    <property type="entry name" value="PseudoU_synth_2"/>
    <property type="match status" value="1"/>
</dbReference>
<dbReference type="RefSeq" id="WP_379899976.1">
    <property type="nucleotide sequence ID" value="NZ_JBHRTR010000024.1"/>
</dbReference>